<dbReference type="PANTHER" id="PTHR43816">
    <property type="entry name" value="NICOTINAMIDE PHOSPHORIBOSYLTRANSFERASE"/>
    <property type="match status" value="1"/>
</dbReference>
<dbReference type="NCBIfam" id="NF006629">
    <property type="entry name" value="PRK09198.1"/>
    <property type="match status" value="1"/>
</dbReference>
<comment type="catalytic activity">
    <reaction evidence="8">
        <text>beta-nicotinamide D-ribonucleotide + diphosphate = 5-phospho-alpha-D-ribose 1-diphosphate + nicotinamide + H(+)</text>
        <dbReference type="Rhea" id="RHEA:16149"/>
        <dbReference type="ChEBI" id="CHEBI:14649"/>
        <dbReference type="ChEBI" id="CHEBI:15378"/>
        <dbReference type="ChEBI" id="CHEBI:17154"/>
        <dbReference type="ChEBI" id="CHEBI:33019"/>
        <dbReference type="ChEBI" id="CHEBI:58017"/>
        <dbReference type="EC" id="2.4.2.12"/>
    </reaction>
    <physiologicalReaction direction="right-to-left" evidence="8">
        <dbReference type="Rhea" id="RHEA:16151"/>
    </physiologicalReaction>
</comment>
<evidence type="ECO:0000259" key="10">
    <source>
        <dbReference type="Pfam" id="PF18127"/>
    </source>
</evidence>
<reference evidence="12" key="1">
    <citation type="journal article" date="2019" name="Int. J. Syst. Evol. Microbiol.">
        <title>The Global Catalogue of Microorganisms (GCM) 10K type strain sequencing project: providing services to taxonomists for standard genome sequencing and annotation.</title>
        <authorList>
            <consortium name="The Broad Institute Genomics Platform"/>
            <consortium name="The Broad Institute Genome Sequencing Center for Infectious Disease"/>
            <person name="Wu L."/>
            <person name="Ma J."/>
        </authorList>
    </citation>
    <scope>NUCLEOTIDE SEQUENCE [LARGE SCALE GENOMIC DNA]</scope>
    <source>
        <strain evidence="12">JCM 17919</strain>
    </source>
</reference>
<dbReference type="Gene3D" id="3.20.20.70">
    <property type="entry name" value="Aldolase class I"/>
    <property type="match status" value="1"/>
</dbReference>
<name>A0ABP8HKL4_9BACT</name>
<dbReference type="PANTHER" id="PTHR43816:SF1">
    <property type="entry name" value="NICOTINAMIDE PHOSPHORIBOSYLTRANSFERASE"/>
    <property type="match status" value="1"/>
</dbReference>
<dbReference type="InterPro" id="IPR036068">
    <property type="entry name" value="Nicotinate_pribotase-like_C"/>
</dbReference>
<evidence type="ECO:0000256" key="6">
    <source>
        <dbReference type="ARBA" id="ARBA00035024"/>
    </source>
</evidence>
<comment type="pathway">
    <text evidence="5">Cofactor biosynthesis; NAD(+) biosynthesis; nicotinamide D-ribonucleotide from 5-phospho-alpha-D-ribose 1-diphosphate and nicotinamide: step 1/1.</text>
</comment>
<accession>A0ABP8HKL4</accession>
<sequence>MKTQENLLLLADAYKYSHHRLYQPGTSRIYSYLESRGGRFDNTVFFGLQYFLKHYLEGAVVTTDKIEEAAEWMPEVFGRNDVFDPSLFRYILGRHGGRLPVRIRAVREGSLVPVHNVLLTIENTDPACFWLTNFLETLLMQVWYPSTVATLSHEVRRVVERYYRDTASAAAEGDTGYVLNDFGFRGVSSVESAGLGAAAHLLSFRGSDTIAGSVLARRYYGADKMWGGSVPATEHSVCTLLGEAGELDVFRHVLETYPTGIVACVSDSYDIFRACADYWGGTLRDQVLAREGTLVIRPDSGDPVFTLLRVMDILLEKFGYTVNEKGYKVLPPQVRVLQGDGVDLDSIRAIYGALQVNGISAENLVLGMGGALLQKVDRDTQQFALKCSWAEVNGAGTEVRKRPLELDGSGRLHRSFKGSKGGRLKLVRAADGYRTVGEAEYPERADELITVFENGVLCAEQSYDEIRERLAAERKRLEEKVLNGFEKF</sequence>
<keyword evidence="3 11" id="KW-0328">Glycosyltransferase</keyword>
<keyword evidence="4" id="KW-0808">Transferase</keyword>
<feature type="domain" description="Nicotinamide phosphoribosyltransferase N-terminal" evidence="10">
    <location>
        <begin position="6"/>
        <end position="103"/>
    </location>
</feature>
<evidence type="ECO:0000256" key="4">
    <source>
        <dbReference type="ARBA" id="ARBA00022679"/>
    </source>
</evidence>
<evidence type="ECO:0000313" key="11">
    <source>
        <dbReference type="EMBL" id="GAA4340642.1"/>
    </source>
</evidence>
<dbReference type="RefSeq" id="WP_345257492.1">
    <property type="nucleotide sequence ID" value="NZ_BAABGY010000014.1"/>
</dbReference>
<dbReference type="GO" id="GO:0016757">
    <property type="term" value="F:glycosyltransferase activity"/>
    <property type="evidence" value="ECO:0007669"/>
    <property type="project" value="UniProtKB-KW"/>
</dbReference>
<dbReference type="Pfam" id="PF18127">
    <property type="entry name" value="NAMPT_N"/>
    <property type="match status" value="1"/>
</dbReference>
<evidence type="ECO:0000256" key="7">
    <source>
        <dbReference type="ARBA" id="ARBA00035036"/>
    </source>
</evidence>
<dbReference type="SUPFAM" id="SSF51690">
    <property type="entry name" value="Nicotinate/Quinolinate PRTase C-terminal domain-like"/>
    <property type="match status" value="1"/>
</dbReference>
<dbReference type="InterPro" id="IPR013785">
    <property type="entry name" value="Aldolase_TIM"/>
</dbReference>
<proteinExistence type="inferred from homology"/>
<dbReference type="EC" id="2.4.2.12" evidence="6"/>
<dbReference type="Pfam" id="PF04095">
    <property type="entry name" value="NAPRTase"/>
    <property type="match status" value="1"/>
</dbReference>
<evidence type="ECO:0000256" key="2">
    <source>
        <dbReference type="ARBA" id="ARBA00022642"/>
    </source>
</evidence>
<dbReference type="CDD" id="cd01569">
    <property type="entry name" value="PBEF_like"/>
    <property type="match status" value="1"/>
</dbReference>
<comment type="caution">
    <text evidence="11">The sequence shown here is derived from an EMBL/GenBank/DDBJ whole genome shotgun (WGS) entry which is preliminary data.</text>
</comment>
<dbReference type="PIRSF" id="PIRSF005943">
    <property type="entry name" value="NMPRT"/>
    <property type="match status" value="1"/>
</dbReference>
<dbReference type="InterPro" id="IPR041525">
    <property type="entry name" value="N/Namide_PRibTrfase"/>
</dbReference>
<evidence type="ECO:0000256" key="8">
    <source>
        <dbReference type="ARBA" id="ARBA00047835"/>
    </source>
</evidence>
<evidence type="ECO:0000256" key="1">
    <source>
        <dbReference type="ARBA" id="ARBA00010897"/>
    </source>
</evidence>
<comment type="similarity">
    <text evidence="1">Belongs to the NAPRTase family.</text>
</comment>
<feature type="domain" description="Nicotinate/nicotinamide phosphoribosyltransferase" evidence="9">
    <location>
        <begin position="179"/>
        <end position="404"/>
    </location>
</feature>
<dbReference type="InterPro" id="IPR041529">
    <property type="entry name" value="DUF5598"/>
</dbReference>
<dbReference type="Proteomes" id="UP001501725">
    <property type="component" value="Unassembled WGS sequence"/>
</dbReference>
<keyword evidence="12" id="KW-1185">Reference proteome</keyword>
<protein>
    <recommendedName>
        <fullName evidence="7">Nicotinamide phosphoribosyltransferase</fullName>
        <ecNumber evidence="6">2.4.2.12</ecNumber>
    </recommendedName>
</protein>
<evidence type="ECO:0000313" key="12">
    <source>
        <dbReference type="Proteomes" id="UP001501725"/>
    </source>
</evidence>
<evidence type="ECO:0000256" key="5">
    <source>
        <dbReference type="ARBA" id="ARBA00035007"/>
    </source>
</evidence>
<organism evidence="11 12">
    <name type="scientific">Flaviaesturariibacter amylovorans</name>
    <dbReference type="NCBI Taxonomy" id="1084520"/>
    <lineage>
        <taxon>Bacteria</taxon>
        <taxon>Pseudomonadati</taxon>
        <taxon>Bacteroidota</taxon>
        <taxon>Chitinophagia</taxon>
        <taxon>Chitinophagales</taxon>
        <taxon>Chitinophagaceae</taxon>
        <taxon>Flaviaestuariibacter</taxon>
    </lineage>
</organism>
<evidence type="ECO:0000259" key="9">
    <source>
        <dbReference type="Pfam" id="PF04095"/>
    </source>
</evidence>
<dbReference type="InterPro" id="IPR016471">
    <property type="entry name" value="Nicotinamide_PRibTrfase"/>
</dbReference>
<keyword evidence="2" id="KW-0662">Pyridine nucleotide biosynthesis</keyword>
<gene>
    <name evidence="11" type="ORF">GCM10023184_38470</name>
</gene>
<evidence type="ECO:0000256" key="3">
    <source>
        <dbReference type="ARBA" id="ARBA00022676"/>
    </source>
</evidence>
<dbReference type="EMBL" id="BAABGY010000014">
    <property type="protein sequence ID" value="GAA4340642.1"/>
    <property type="molecule type" value="Genomic_DNA"/>
</dbReference>